<evidence type="ECO:0000259" key="12">
    <source>
        <dbReference type="Pfam" id="PF00593"/>
    </source>
</evidence>
<dbReference type="SUPFAM" id="SSF56935">
    <property type="entry name" value="Porins"/>
    <property type="match status" value="1"/>
</dbReference>
<keyword evidence="9 10" id="KW-0998">Cell outer membrane</keyword>
<sequence>MLCIFAASAITTFAADNDVSLDSIEVIEKSEQDVKERKVSEIKKTTKDLEKQQVSDTRDLVKYETGISVVESGRFGASGYSIRGVDENRVAIQIDGLQQAESINSQGFKDLFEGYGNFNNTRNGVEIENIKQANITKGADSIKAGSGALGGSVMFETKDARDYLIDKNWHYGFKFGNQTMNNENMFSHTLAAKFKWFDILAIRTDRDGHEIENYGYKTYDDNARRKTREKADPYNIKKESTLLKFGVQFNETNRLSIGYDKSEVSSKGTDWSYNLSPLTHTNITGGNWGNEDREHEYRHTHDKSTRKNISFVYENYDETPLWDSLKISYNKQNIKLKAKTEEYCDGGDKCEEIANPDGIEIKNSKLVDKYGNDLKVTNDTIVTDYEPVDYGGKFYTREELEAMKWKINYIDDVLSDQEAGYGIILTQQNSDILTDSKGKELTDSREYSTSNIYVNCDEHDCSKPLTLMTSKIDSSGSKSYKYKNFNLEKTSSKFAKLNTTDGYDYVVLPNSNGFVDNNWKDRDLNTDTKQVNLDLSKEFYTKDIEHTLSYGGVYSITDKSMVNRQGYKGHNKQWWNRYFVGTNKDNQADICKPISGSSFSNLCGHEDEKTSFLIPVETKTGALYLSDDIKVNEILAFGLGYRYDKIKHNPTYKPGVTPKISDDIVKGLFVPLETNKLQVPDWSDYANYTDYLIARKAYEDEQARVDAVNKDNAAKNISYISQSKEYQESSFAISTTVDPLDYLRIQAKYARGFRAPTSDELYFTFKHPDFTILPNTNLEAEMAKTKEVAFTFYNEASFLTIDLFRTDYENFIDLARNGYIEEKVGTENRRFIKYQNINYSKAKVTGLEISSKLDLAQIHESLSGFSLDYKLTRQKGKMFVDKYDMWVPMNAIQPKTDIFSVGYIAPSKKFGADFYVTKVKAKNPADTYNIYWEDEGKTKDDHNLKWMSTSYTTLDLIAFYQPIKNLTFRAGVYNMSDKKYLTWENARSIRPFGTSNMIDQETGLGINRFYSPGRNFKLTFEMTF</sequence>
<evidence type="ECO:0000256" key="6">
    <source>
        <dbReference type="ARBA" id="ARBA00023077"/>
    </source>
</evidence>
<evidence type="ECO:0000256" key="1">
    <source>
        <dbReference type="ARBA" id="ARBA00004571"/>
    </source>
</evidence>
<dbReference type="EMBL" id="CAJHOE010000001">
    <property type="protein sequence ID" value="CAD7286971.1"/>
    <property type="molecule type" value="Genomic_DNA"/>
</dbReference>
<comment type="similarity">
    <text evidence="10 11">Belongs to the TonB-dependent receptor family.</text>
</comment>
<evidence type="ECO:0000256" key="8">
    <source>
        <dbReference type="ARBA" id="ARBA00023170"/>
    </source>
</evidence>
<comment type="subcellular location">
    <subcellularLocation>
        <location evidence="1 10">Cell outer membrane</location>
        <topology evidence="1 10">Multi-pass membrane protein</topology>
    </subcellularLocation>
</comment>
<evidence type="ECO:0000256" key="10">
    <source>
        <dbReference type="PROSITE-ProRule" id="PRU01360"/>
    </source>
</evidence>
<dbReference type="Pfam" id="PF00593">
    <property type="entry name" value="TonB_dep_Rec_b-barrel"/>
    <property type="match status" value="1"/>
</dbReference>
<evidence type="ECO:0000313" key="15">
    <source>
        <dbReference type="Proteomes" id="UP000789359"/>
    </source>
</evidence>
<evidence type="ECO:0000256" key="4">
    <source>
        <dbReference type="ARBA" id="ARBA00022692"/>
    </source>
</evidence>
<keyword evidence="8" id="KW-0675">Receptor</keyword>
<dbReference type="InterPro" id="IPR012910">
    <property type="entry name" value="Plug_dom"/>
</dbReference>
<dbReference type="Pfam" id="PF07715">
    <property type="entry name" value="Plug"/>
    <property type="match status" value="1"/>
</dbReference>
<dbReference type="InterPro" id="IPR039426">
    <property type="entry name" value="TonB-dep_rcpt-like"/>
</dbReference>
<keyword evidence="2 10" id="KW-0813">Transport</keyword>
<dbReference type="Gene3D" id="2.40.170.20">
    <property type="entry name" value="TonB-dependent receptor, beta-barrel domain"/>
    <property type="match status" value="2"/>
</dbReference>
<keyword evidence="4 10" id="KW-0812">Transmembrane</keyword>
<reference evidence="14 15" key="1">
    <citation type="submission" date="2020-11" db="EMBL/GenBank/DDBJ databases">
        <authorList>
            <person name="Peeters C."/>
        </authorList>
    </citation>
    <scope>NUCLEOTIDE SEQUENCE [LARGE SCALE GENOMIC DNA]</scope>
    <source>
        <strain evidence="14 15">LMG 8286</strain>
    </source>
</reference>
<evidence type="ECO:0000256" key="2">
    <source>
        <dbReference type="ARBA" id="ARBA00022448"/>
    </source>
</evidence>
<organism evidence="14 15">
    <name type="scientific">Campylobacter suis</name>
    <dbReference type="NCBI Taxonomy" id="2790657"/>
    <lineage>
        <taxon>Bacteria</taxon>
        <taxon>Pseudomonadati</taxon>
        <taxon>Campylobacterota</taxon>
        <taxon>Epsilonproteobacteria</taxon>
        <taxon>Campylobacterales</taxon>
        <taxon>Campylobacteraceae</taxon>
        <taxon>Campylobacter</taxon>
    </lineage>
</organism>
<feature type="domain" description="TonB-dependent receptor-like beta-barrel" evidence="12">
    <location>
        <begin position="488"/>
        <end position="974"/>
    </location>
</feature>
<dbReference type="Gene3D" id="2.170.130.10">
    <property type="entry name" value="TonB-dependent receptor, plug domain"/>
    <property type="match status" value="1"/>
</dbReference>
<keyword evidence="5" id="KW-0732">Signal</keyword>
<keyword evidence="15" id="KW-1185">Reference proteome</keyword>
<dbReference type="InterPro" id="IPR010917">
    <property type="entry name" value="TonB_rcpt_CS"/>
</dbReference>
<dbReference type="Proteomes" id="UP000789359">
    <property type="component" value="Unassembled WGS sequence"/>
</dbReference>
<protein>
    <submittedName>
        <fullName evidence="14">Hemoglobin and hemoglobin-haptoglobin-binding protein</fullName>
    </submittedName>
</protein>
<dbReference type="PROSITE" id="PS52016">
    <property type="entry name" value="TONB_DEPENDENT_REC_3"/>
    <property type="match status" value="1"/>
</dbReference>
<keyword evidence="6 11" id="KW-0798">TonB box</keyword>
<feature type="domain" description="TonB-dependent receptor plug" evidence="13">
    <location>
        <begin position="44"/>
        <end position="151"/>
    </location>
</feature>
<name>A0ABN7K334_9BACT</name>
<evidence type="ECO:0000256" key="11">
    <source>
        <dbReference type="RuleBase" id="RU003357"/>
    </source>
</evidence>
<dbReference type="PROSITE" id="PS01156">
    <property type="entry name" value="TONB_DEPENDENT_REC_2"/>
    <property type="match status" value="1"/>
</dbReference>
<evidence type="ECO:0000256" key="7">
    <source>
        <dbReference type="ARBA" id="ARBA00023136"/>
    </source>
</evidence>
<keyword evidence="3 10" id="KW-1134">Transmembrane beta strand</keyword>
<dbReference type="InterPro" id="IPR037066">
    <property type="entry name" value="Plug_dom_sf"/>
</dbReference>
<proteinExistence type="inferred from homology"/>
<evidence type="ECO:0000256" key="3">
    <source>
        <dbReference type="ARBA" id="ARBA00022452"/>
    </source>
</evidence>
<dbReference type="RefSeq" id="WP_230056408.1">
    <property type="nucleotide sequence ID" value="NZ_CAJHOE010000001.1"/>
</dbReference>
<evidence type="ECO:0000256" key="9">
    <source>
        <dbReference type="ARBA" id="ARBA00023237"/>
    </source>
</evidence>
<dbReference type="PANTHER" id="PTHR30069:SF29">
    <property type="entry name" value="HEMOGLOBIN AND HEMOGLOBIN-HAPTOGLOBIN-BINDING PROTEIN 1-RELATED"/>
    <property type="match status" value="1"/>
</dbReference>
<evidence type="ECO:0000256" key="5">
    <source>
        <dbReference type="ARBA" id="ARBA00022729"/>
    </source>
</evidence>
<dbReference type="InterPro" id="IPR000531">
    <property type="entry name" value="Beta-barrel_TonB"/>
</dbReference>
<gene>
    <name evidence="14" type="primary">hgbA</name>
    <name evidence="14" type="ORF">LMG8286_00632</name>
</gene>
<dbReference type="InterPro" id="IPR036942">
    <property type="entry name" value="Beta-barrel_TonB_sf"/>
</dbReference>
<accession>A0ABN7K334</accession>
<evidence type="ECO:0000259" key="13">
    <source>
        <dbReference type="Pfam" id="PF07715"/>
    </source>
</evidence>
<keyword evidence="7 10" id="KW-0472">Membrane</keyword>
<comment type="caution">
    <text evidence="14">The sequence shown here is derived from an EMBL/GenBank/DDBJ whole genome shotgun (WGS) entry which is preliminary data.</text>
</comment>
<dbReference type="PANTHER" id="PTHR30069">
    <property type="entry name" value="TONB-DEPENDENT OUTER MEMBRANE RECEPTOR"/>
    <property type="match status" value="1"/>
</dbReference>
<evidence type="ECO:0000313" key="14">
    <source>
        <dbReference type="EMBL" id="CAD7286971.1"/>
    </source>
</evidence>